<dbReference type="AlphaFoldDB" id="A0A377PHZ7"/>
<proteinExistence type="predicted"/>
<organism evidence="1 2">
    <name type="scientific">Hafnia alvei</name>
    <dbReference type="NCBI Taxonomy" id="569"/>
    <lineage>
        <taxon>Bacteria</taxon>
        <taxon>Pseudomonadati</taxon>
        <taxon>Pseudomonadota</taxon>
        <taxon>Gammaproteobacteria</taxon>
        <taxon>Enterobacterales</taxon>
        <taxon>Hafniaceae</taxon>
        <taxon>Hafnia</taxon>
    </lineage>
</organism>
<gene>
    <name evidence="1" type="ORF">NCTC8105_02141</name>
</gene>
<dbReference type="Proteomes" id="UP000254821">
    <property type="component" value="Unassembled WGS sequence"/>
</dbReference>
<reference evidence="1 2" key="1">
    <citation type="submission" date="2018-06" db="EMBL/GenBank/DDBJ databases">
        <authorList>
            <consortium name="Pathogen Informatics"/>
            <person name="Doyle S."/>
        </authorList>
    </citation>
    <scope>NUCLEOTIDE SEQUENCE [LARGE SCALE GENOMIC DNA]</scope>
    <source>
        <strain evidence="1 2">NCTC8105</strain>
    </source>
</reference>
<sequence>MNPSYVLFNEAFCETDGFDVSNVCEFYCWDVYVNNPDDKDVGSHYHNIVLLYFCCCLRYLNSIMLGK</sequence>
<dbReference type="EMBL" id="UGHP01000001">
    <property type="protein sequence ID" value="STQ80036.1"/>
    <property type="molecule type" value="Genomic_DNA"/>
</dbReference>
<evidence type="ECO:0000313" key="2">
    <source>
        <dbReference type="Proteomes" id="UP000254821"/>
    </source>
</evidence>
<name>A0A377PHZ7_HAFAL</name>
<evidence type="ECO:0000313" key="1">
    <source>
        <dbReference type="EMBL" id="STQ80036.1"/>
    </source>
</evidence>
<protein>
    <submittedName>
        <fullName evidence="1">Uncharacterized protein</fullName>
    </submittedName>
</protein>
<accession>A0A377PHZ7</accession>